<accession>A0A1F8DSF0</accession>
<organism evidence="2 3">
    <name type="scientific">Candidatus Wolfebacteria bacterium RIFCSPLOWO2_01_FULL_45_19</name>
    <dbReference type="NCBI Taxonomy" id="1802557"/>
    <lineage>
        <taxon>Bacteria</taxon>
        <taxon>Candidatus Wolfeibacteriota</taxon>
    </lineage>
</organism>
<dbReference type="STRING" id="1802557.A3A20_01215"/>
<feature type="transmembrane region" description="Helical" evidence="1">
    <location>
        <begin position="33"/>
        <end position="51"/>
    </location>
</feature>
<protein>
    <recommendedName>
        <fullName evidence="4">VanZ-like domain-containing protein</fullName>
    </recommendedName>
</protein>
<evidence type="ECO:0000256" key="1">
    <source>
        <dbReference type="SAM" id="Phobius"/>
    </source>
</evidence>
<reference evidence="2 3" key="1">
    <citation type="journal article" date="2016" name="Nat. Commun.">
        <title>Thousands of microbial genomes shed light on interconnected biogeochemical processes in an aquifer system.</title>
        <authorList>
            <person name="Anantharaman K."/>
            <person name="Brown C.T."/>
            <person name="Hug L.A."/>
            <person name="Sharon I."/>
            <person name="Castelle C.J."/>
            <person name="Probst A.J."/>
            <person name="Thomas B.C."/>
            <person name="Singh A."/>
            <person name="Wilkins M.J."/>
            <person name="Karaoz U."/>
            <person name="Brodie E.L."/>
            <person name="Williams K.H."/>
            <person name="Hubbard S.S."/>
            <person name="Banfield J.F."/>
        </authorList>
    </citation>
    <scope>NUCLEOTIDE SEQUENCE [LARGE SCALE GENOMIC DNA]</scope>
</reference>
<dbReference type="Proteomes" id="UP000178946">
    <property type="component" value="Unassembled WGS sequence"/>
</dbReference>
<dbReference type="InterPro" id="IPR014509">
    <property type="entry name" value="YjdF-like"/>
</dbReference>
<evidence type="ECO:0008006" key="4">
    <source>
        <dbReference type="Google" id="ProtNLM"/>
    </source>
</evidence>
<proteinExistence type="predicted"/>
<evidence type="ECO:0000313" key="3">
    <source>
        <dbReference type="Proteomes" id="UP000178946"/>
    </source>
</evidence>
<dbReference type="Pfam" id="PF09997">
    <property type="entry name" value="DUF2238"/>
    <property type="match status" value="1"/>
</dbReference>
<keyword evidence="1" id="KW-1133">Transmembrane helix</keyword>
<sequence>MGKAVVTILLLIGVAHVAAILNLWYFAYPWIDIPMHFVGGAWAVVLLFWIFRTRSVIGLNHPHGRSPECHLGVLGRGDEILSKWLGVILALSFAAFIGVLWEFFEFFFDVFISSKGYMAVAQLGTADTMKDLFFDLLGGLFAWAVIRKILLYHGQ</sequence>
<comment type="caution">
    <text evidence="2">The sequence shown here is derived from an EMBL/GenBank/DDBJ whole genome shotgun (WGS) entry which is preliminary data.</text>
</comment>
<feature type="transmembrane region" description="Helical" evidence="1">
    <location>
        <begin position="84"/>
        <end position="104"/>
    </location>
</feature>
<feature type="transmembrane region" description="Helical" evidence="1">
    <location>
        <begin position="132"/>
        <end position="150"/>
    </location>
</feature>
<gene>
    <name evidence="2" type="ORF">A3A20_01215</name>
</gene>
<evidence type="ECO:0000313" key="2">
    <source>
        <dbReference type="EMBL" id="OGM91551.1"/>
    </source>
</evidence>
<dbReference type="AlphaFoldDB" id="A0A1F8DSF0"/>
<feature type="transmembrane region" description="Helical" evidence="1">
    <location>
        <begin position="7"/>
        <end position="27"/>
    </location>
</feature>
<name>A0A1F8DSF0_9BACT</name>
<keyword evidence="1" id="KW-0472">Membrane</keyword>
<dbReference type="EMBL" id="MGIR01000001">
    <property type="protein sequence ID" value="OGM91551.1"/>
    <property type="molecule type" value="Genomic_DNA"/>
</dbReference>
<keyword evidence="1" id="KW-0812">Transmembrane</keyword>